<feature type="coiled-coil region" evidence="1">
    <location>
        <begin position="135"/>
        <end position="162"/>
    </location>
</feature>
<evidence type="ECO:0000313" key="3">
    <source>
        <dbReference type="EMBL" id="KAF1768482.1"/>
    </source>
</evidence>
<evidence type="ECO:0000256" key="2">
    <source>
        <dbReference type="SAM" id="MobiDB-lite"/>
    </source>
</evidence>
<dbReference type="AlphaFoldDB" id="A0A6A5HRV0"/>
<feature type="region of interest" description="Disordered" evidence="2">
    <location>
        <begin position="261"/>
        <end position="280"/>
    </location>
</feature>
<evidence type="ECO:0000313" key="4">
    <source>
        <dbReference type="Proteomes" id="UP000483820"/>
    </source>
</evidence>
<keyword evidence="1" id="KW-0175">Coiled coil</keyword>
<comment type="caution">
    <text evidence="3">The sequence shown here is derived from an EMBL/GenBank/DDBJ whole genome shotgun (WGS) entry which is preliminary data.</text>
</comment>
<gene>
    <name evidence="3" type="ORF">GCK72_000294</name>
</gene>
<dbReference type="EMBL" id="WUAV01000001">
    <property type="protein sequence ID" value="KAF1768482.1"/>
    <property type="molecule type" value="Genomic_DNA"/>
</dbReference>
<dbReference type="RefSeq" id="XP_053591040.1">
    <property type="nucleotide sequence ID" value="XM_053722395.1"/>
</dbReference>
<organism evidence="3 4">
    <name type="scientific">Caenorhabditis remanei</name>
    <name type="common">Caenorhabditis vulgaris</name>
    <dbReference type="NCBI Taxonomy" id="31234"/>
    <lineage>
        <taxon>Eukaryota</taxon>
        <taxon>Metazoa</taxon>
        <taxon>Ecdysozoa</taxon>
        <taxon>Nematoda</taxon>
        <taxon>Chromadorea</taxon>
        <taxon>Rhabditida</taxon>
        <taxon>Rhabditina</taxon>
        <taxon>Rhabditomorpha</taxon>
        <taxon>Rhabditoidea</taxon>
        <taxon>Rhabditidae</taxon>
        <taxon>Peloderinae</taxon>
        <taxon>Caenorhabditis</taxon>
    </lineage>
</organism>
<dbReference type="KEGG" id="crq:GCK72_000294"/>
<feature type="region of interest" description="Disordered" evidence="2">
    <location>
        <begin position="1"/>
        <end position="71"/>
    </location>
</feature>
<feature type="compositionally biased region" description="Polar residues" evidence="2">
    <location>
        <begin position="62"/>
        <end position="71"/>
    </location>
</feature>
<proteinExistence type="predicted"/>
<accession>A0A6A5HRV0</accession>
<reference evidence="3 4" key="1">
    <citation type="submission" date="2019-12" db="EMBL/GenBank/DDBJ databases">
        <title>Chromosome-level assembly of the Caenorhabditis remanei genome.</title>
        <authorList>
            <person name="Teterina A.A."/>
            <person name="Willis J.H."/>
            <person name="Phillips P.C."/>
        </authorList>
    </citation>
    <scope>NUCLEOTIDE SEQUENCE [LARGE SCALE GENOMIC DNA]</scope>
    <source>
        <strain evidence="3 4">PX506</strain>
        <tissue evidence="3">Whole organism</tissue>
    </source>
</reference>
<feature type="compositionally biased region" description="Low complexity" evidence="2">
    <location>
        <begin position="1"/>
        <end position="10"/>
    </location>
</feature>
<name>A0A6A5HRV0_CAERE</name>
<dbReference type="GeneID" id="9804577"/>
<protein>
    <submittedName>
        <fullName evidence="3">Uncharacterized protein</fullName>
    </submittedName>
</protein>
<feature type="compositionally biased region" description="Polar residues" evidence="2">
    <location>
        <begin position="270"/>
        <end position="280"/>
    </location>
</feature>
<dbReference type="CTD" id="9804577"/>
<feature type="compositionally biased region" description="Basic and acidic residues" evidence="2">
    <location>
        <begin position="636"/>
        <end position="652"/>
    </location>
</feature>
<sequence length="758" mass="86677">MPRGRVASSGAAGGGNGGRKRKNEDGGNTPKRPKKTDEKENSSRTTTPSTSTSSPSESGSPLNVSTLSQPIVNYHSTSRRKITKPVKLENIDKTFNTCTDEHEIVEHYSKNKESEARRFLMRNVMRGSLVVEKKAKCKRREMTHLEEIVKELEEEMMKEKDLHDLCCININQVKCWNTQSDTENWATDHASVQTFVLIVDDNDQVSVIDTGLSSVSLATTSLKETISCDNWKNVKATSAEINNAKHIYYAVVARRMTDKQVAKRGASRKPITTDNTHISDPSTLNQMVSAGCIRMYEKGRPNRMDNGMSRVILVEKEDSPVLEVALSTDWMLNPRHLETLHEVNVTKQDSHLPRIVFYSNSPKMGETILATTPSTPVKKPESPRSLWFKGPNGLLTCEFVSSQQQPGTSTGERPKDELNWLAKDEDEAHANRRVKSRFPCYSLYNGYFYGDTAYFTDNSTRYYDDFCLYRRSRDRGIVAGRRATGRVDTTARNVGVRRRQVFGLDFVTSGAGNYFESVIYQPRRDHEAIPPIFYEAPVRKAGKKSTKPVIVLSPRPNKESYPNNNAKLFTELHFQDTMTYDIPEELRVGTSDMAVVKIKPTENFIKVWNHKLEHQPVIRKSKKNKKKIVVVPPRRPNPENRPDDSDRDLDGRKIPTFSQMFFPSGKTEIYDMMLRFYLSMTGIRPGSFSADFKSRLLAGFISEYSDYVFQYNLGDMFEKQVQLIGLYTLDWKKHHYDLPRDKFFELKAEWEQKQQPKL</sequence>
<dbReference type="Proteomes" id="UP000483820">
    <property type="component" value="Chromosome I"/>
</dbReference>
<feature type="region of interest" description="Disordered" evidence="2">
    <location>
        <begin position="631"/>
        <end position="652"/>
    </location>
</feature>
<evidence type="ECO:0000256" key="1">
    <source>
        <dbReference type="SAM" id="Coils"/>
    </source>
</evidence>
<feature type="compositionally biased region" description="Low complexity" evidence="2">
    <location>
        <begin position="43"/>
        <end position="61"/>
    </location>
</feature>